<evidence type="ECO:0000256" key="2">
    <source>
        <dbReference type="SAM" id="Phobius"/>
    </source>
</evidence>
<dbReference type="RefSeq" id="WP_081588256.1">
    <property type="nucleotide sequence ID" value="NZ_CADILN010000001.1"/>
</dbReference>
<dbReference type="InterPro" id="IPR021682">
    <property type="entry name" value="DUF2933"/>
</dbReference>
<keyword evidence="2" id="KW-0472">Membrane</keyword>
<dbReference type="Proteomes" id="UP000494102">
    <property type="component" value="Unassembled WGS sequence"/>
</dbReference>
<feature type="transmembrane region" description="Helical" evidence="2">
    <location>
        <begin position="38"/>
        <end position="58"/>
    </location>
</feature>
<keyword evidence="2" id="KW-0812">Transmembrane</keyword>
<dbReference type="GeneID" id="84319801"/>
<gene>
    <name evidence="3" type="ORF">LMG9964_01256</name>
</gene>
<dbReference type="Pfam" id="PF11666">
    <property type="entry name" value="DUF2933"/>
    <property type="match status" value="1"/>
</dbReference>
<protein>
    <recommendedName>
        <fullName evidence="5">DUF2933 domain-containing protein</fullName>
    </recommendedName>
</protein>
<evidence type="ECO:0000313" key="4">
    <source>
        <dbReference type="Proteomes" id="UP000494102"/>
    </source>
</evidence>
<name>A0A6J5JZS4_9BURK</name>
<feature type="compositionally biased region" description="Basic and acidic residues" evidence="1">
    <location>
        <begin position="64"/>
        <end position="82"/>
    </location>
</feature>
<evidence type="ECO:0008006" key="5">
    <source>
        <dbReference type="Google" id="ProtNLM"/>
    </source>
</evidence>
<dbReference type="EMBL" id="CADILN010000001">
    <property type="protein sequence ID" value="CAB4047623.1"/>
    <property type="molecule type" value="Genomic_DNA"/>
</dbReference>
<dbReference type="AlphaFoldDB" id="A0A6J5JZS4"/>
<feature type="transmembrane region" description="Helical" evidence="2">
    <location>
        <begin position="12"/>
        <end position="32"/>
    </location>
</feature>
<reference evidence="3 4" key="1">
    <citation type="submission" date="2020-04" db="EMBL/GenBank/DDBJ databases">
        <authorList>
            <person name="De Canck E."/>
        </authorList>
    </citation>
    <scope>NUCLEOTIDE SEQUENCE [LARGE SCALE GENOMIC DNA]</scope>
    <source>
        <strain evidence="3 4">LMG 9964</strain>
    </source>
</reference>
<keyword evidence="2" id="KW-1133">Transmembrane helix</keyword>
<accession>A0A6J5JZS4</accession>
<feature type="region of interest" description="Disordered" evidence="1">
    <location>
        <begin position="62"/>
        <end position="88"/>
    </location>
</feature>
<proteinExistence type="predicted"/>
<evidence type="ECO:0000313" key="3">
    <source>
        <dbReference type="EMBL" id="CAB4047623.1"/>
    </source>
</evidence>
<organism evidence="3 4">
    <name type="scientific">Paraburkholderia phenoliruptrix</name>
    <dbReference type="NCBI Taxonomy" id="252970"/>
    <lineage>
        <taxon>Bacteria</taxon>
        <taxon>Pseudomonadati</taxon>
        <taxon>Pseudomonadota</taxon>
        <taxon>Betaproteobacteria</taxon>
        <taxon>Burkholderiales</taxon>
        <taxon>Burkholderiaceae</taxon>
        <taxon>Paraburkholderia</taxon>
    </lineage>
</organism>
<evidence type="ECO:0000256" key="1">
    <source>
        <dbReference type="SAM" id="MobiDB-lite"/>
    </source>
</evidence>
<sequence length="88" mass="9807">MDETTHSARPFWKSRSAIALSVFAAVSLFLLFSEHRAHFLGVLPYLLLLSCPLMHLFMHHGHGHDHSHGGSANEERSSERGGGHGQHR</sequence>